<keyword evidence="1" id="KW-1133">Transmembrane helix</keyword>
<dbReference type="KEGG" id="rhp:LPB142_02660"/>
<keyword evidence="1" id="KW-0812">Transmembrane</keyword>
<dbReference type="RefSeq" id="WP_071167095.1">
    <property type="nucleotide sequence ID" value="NZ_CP017781.1"/>
</dbReference>
<proteinExistence type="predicted"/>
<protein>
    <submittedName>
        <fullName evidence="2">Uncharacterized protein</fullName>
    </submittedName>
</protein>
<reference evidence="2 3" key="1">
    <citation type="submission" date="2016-10" db="EMBL/GenBank/DDBJ databases">
        <title>Rhodobacter sp. LPB0142, isolated from sea water.</title>
        <authorList>
            <person name="Kim E."/>
            <person name="Yi H."/>
        </authorList>
    </citation>
    <scope>NUCLEOTIDE SEQUENCE [LARGE SCALE GENOMIC DNA]</scope>
    <source>
        <strain evidence="2 3">LPB0142</strain>
    </source>
</reference>
<feature type="transmembrane region" description="Helical" evidence="1">
    <location>
        <begin position="36"/>
        <end position="56"/>
    </location>
</feature>
<organism evidence="2 3">
    <name type="scientific">Rhodobacter xanthinilyticus</name>
    <dbReference type="NCBI Taxonomy" id="1850250"/>
    <lineage>
        <taxon>Bacteria</taxon>
        <taxon>Pseudomonadati</taxon>
        <taxon>Pseudomonadota</taxon>
        <taxon>Alphaproteobacteria</taxon>
        <taxon>Rhodobacterales</taxon>
        <taxon>Rhodobacter group</taxon>
        <taxon>Rhodobacter</taxon>
    </lineage>
</organism>
<evidence type="ECO:0000313" key="2">
    <source>
        <dbReference type="EMBL" id="AOZ70838.1"/>
    </source>
</evidence>
<keyword evidence="3" id="KW-1185">Reference proteome</keyword>
<evidence type="ECO:0000313" key="3">
    <source>
        <dbReference type="Proteomes" id="UP000176562"/>
    </source>
</evidence>
<evidence type="ECO:0000256" key="1">
    <source>
        <dbReference type="SAM" id="Phobius"/>
    </source>
</evidence>
<name>A0A1D9MGF3_9RHOB</name>
<dbReference type="Proteomes" id="UP000176562">
    <property type="component" value="Chromosome"/>
</dbReference>
<gene>
    <name evidence="2" type="ORF">LPB142_02660</name>
</gene>
<accession>A0A1D9MGF3</accession>
<feature type="transmembrane region" description="Helical" evidence="1">
    <location>
        <begin position="12"/>
        <end position="30"/>
    </location>
</feature>
<dbReference type="EMBL" id="CP017781">
    <property type="protein sequence ID" value="AOZ70838.1"/>
    <property type="molecule type" value="Genomic_DNA"/>
</dbReference>
<keyword evidence="1" id="KW-0472">Membrane</keyword>
<dbReference type="STRING" id="1850250.LPB142_02660"/>
<dbReference type="AlphaFoldDB" id="A0A1D9MGF3"/>
<sequence length="164" mass="17474">MIRPELAARLTRHRETLAAAGLGVFGLWVAAQGGYLLPPLGLGLAALGAAWGLMAWRRARFSRPVATPGLVDLDEGRVGYYGAGQGLGGYIALEDLSEIRLLHLRGAHYWRLKSATGEAVLIPVAATGSEKLYDAFASLPGIDMGALTAALDRRVAAQSLWRRP</sequence>